<feature type="non-terminal residue" evidence="1">
    <location>
        <position position="133"/>
    </location>
</feature>
<reference evidence="1" key="1">
    <citation type="submission" date="2021-06" db="EMBL/GenBank/DDBJ databases">
        <authorList>
            <person name="Kallberg Y."/>
            <person name="Tangrot J."/>
            <person name="Rosling A."/>
        </authorList>
    </citation>
    <scope>NUCLEOTIDE SEQUENCE</scope>
    <source>
        <strain evidence="1">MA461A</strain>
    </source>
</reference>
<proteinExistence type="predicted"/>
<dbReference type="Proteomes" id="UP000789920">
    <property type="component" value="Unassembled WGS sequence"/>
</dbReference>
<protein>
    <submittedName>
        <fullName evidence="1">3170_t:CDS:1</fullName>
    </submittedName>
</protein>
<sequence>MINILPNPLTNKDPNLKNAFLLNEFNNSNSEFEYRSADDDDILDDETTSYASGNLDRNNNDNNIDTFVLDKLSFENARLFAENDEISCDNFWEEDDDELEKDSAFSTELESASNLTHDESIVLEDSNLIANNT</sequence>
<keyword evidence="2" id="KW-1185">Reference proteome</keyword>
<evidence type="ECO:0000313" key="1">
    <source>
        <dbReference type="EMBL" id="CAG8507108.1"/>
    </source>
</evidence>
<organism evidence="1 2">
    <name type="scientific">Racocetra persica</name>
    <dbReference type="NCBI Taxonomy" id="160502"/>
    <lineage>
        <taxon>Eukaryota</taxon>
        <taxon>Fungi</taxon>
        <taxon>Fungi incertae sedis</taxon>
        <taxon>Mucoromycota</taxon>
        <taxon>Glomeromycotina</taxon>
        <taxon>Glomeromycetes</taxon>
        <taxon>Diversisporales</taxon>
        <taxon>Gigasporaceae</taxon>
        <taxon>Racocetra</taxon>
    </lineage>
</organism>
<comment type="caution">
    <text evidence="1">The sequence shown here is derived from an EMBL/GenBank/DDBJ whole genome shotgun (WGS) entry which is preliminary data.</text>
</comment>
<gene>
    <name evidence="1" type="ORF">RPERSI_LOCUS2089</name>
</gene>
<accession>A0ACA9L4J3</accession>
<dbReference type="EMBL" id="CAJVQC010002172">
    <property type="protein sequence ID" value="CAG8507108.1"/>
    <property type="molecule type" value="Genomic_DNA"/>
</dbReference>
<evidence type="ECO:0000313" key="2">
    <source>
        <dbReference type="Proteomes" id="UP000789920"/>
    </source>
</evidence>
<name>A0ACA9L4J3_9GLOM</name>